<dbReference type="InterPro" id="IPR050457">
    <property type="entry name" value="ZnFinger_BTB_dom_contain"/>
</dbReference>
<evidence type="ECO:0000256" key="11">
    <source>
        <dbReference type="SAM" id="MobiDB-lite"/>
    </source>
</evidence>
<comment type="subcellular location">
    <subcellularLocation>
        <location evidence="1">Nucleus</location>
    </subcellularLocation>
</comment>
<gene>
    <name evidence="14" type="primary">ZBTB16</name>
    <name evidence="14" type="ORF">AMEX_G20977</name>
</gene>
<feature type="compositionally biased region" description="Pro residues" evidence="11">
    <location>
        <begin position="184"/>
        <end position="207"/>
    </location>
</feature>
<feature type="domain" description="C2H2-type" evidence="13">
    <location>
        <begin position="426"/>
        <end position="453"/>
    </location>
</feature>
<dbReference type="PROSITE" id="PS00028">
    <property type="entry name" value="ZINC_FINGER_C2H2_1"/>
    <property type="match status" value="2"/>
</dbReference>
<dbReference type="PROSITE" id="PS50157">
    <property type="entry name" value="ZINC_FINGER_C2H2_2"/>
    <property type="match status" value="2"/>
</dbReference>
<dbReference type="PROSITE" id="PS50097">
    <property type="entry name" value="BTB"/>
    <property type="match status" value="1"/>
</dbReference>
<evidence type="ECO:0000259" key="13">
    <source>
        <dbReference type="PROSITE" id="PS50157"/>
    </source>
</evidence>
<evidence type="ECO:0000313" key="15">
    <source>
        <dbReference type="Proteomes" id="UP000752171"/>
    </source>
</evidence>
<dbReference type="InterPro" id="IPR036236">
    <property type="entry name" value="Znf_C2H2_sf"/>
</dbReference>
<dbReference type="InterPro" id="IPR013087">
    <property type="entry name" value="Znf_C2H2_type"/>
</dbReference>
<dbReference type="GO" id="GO:0000981">
    <property type="term" value="F:DNA-binding transcription factor activity, RNA polymerase II-specific"/>
    <property type="evidence" value="ECO:0007669"/>
    <property type="project" value="TreeGrafter"/>
</dbReference>
<keyword evidence="6" id="KW-0862">Zinc</keyword>
<dbReference type="Pfam" id="PF00651">
    <property type="entry name" value="BTB"/>
    <property type="match status" value="1"/>
</dbReference>
<evidence type="ECO:0000256" key="8">
    <source>
        <dbReference type="ARBA" id="ARBA00023163"/>
    </source>
</evidence>
<dbReference type="Gene3D" id="3.30.710.10">
    <property type="entry name" value="Potassium Channel Kv1.1, Chain A"/>
    <property type="match status" value="1"/>
</dbReference>
<dbReference type="SUPFAM" id="SSF57667">
    <property type="entry name" value="beta-beta-alpha zinc fingers"/>
    <property type="match status" value="2"/>
</dbReference>
<dbReference type="InterPro" id="IPR011333">
    <property type="entry name" value="SKP1/BTB/POZ_sf"/>
</dbReference>
<evidence type="ECO:0000256" key="6">
    <source>
        <dbReference type="ARBA" id="ARBA00022833"/>
    </source>
</evidence>
<dbReference type="AlphaFoldDB" id="A0A8T2KYE6"/>
<evidence type="ECO:0000256" key="2">
    <source>
        <dbReference type="ARBA" id="ARBA00006991"/>
    </source>
</evidence>
<dbReference type="Pfam" id="PF00096">
    <property type="entry name" value="zf-C2H2"/>
    <property type="match status" value="2"/>
</dbReference>
<keyword evidence="7" id="KW-0805">Transcription regulation</keyword>
<organism evidence="14 15">
    <name type="scientific">Astyanax mexicanus</name>
    <name type="common">Blind cave fish</name>
    <name type="synonym">Astyanax fasciatus mexicanus</name>
    <dbReference type="NCBI Taxonomy" id="7994"/>
    <lineage>
        <taxon>Eukaryota</taxon>
        <taxon>Metazoa</taxon>
        <taxon>Chordata</taxon>
        <taxon>Craniata</taxon>
        <taxon>Vertebrata</taxon>
        <taxon>Euteleostomi</taxon>
        <taxon>Actinopterygii</taxon>
        <taxon>Neopterygii</taxon>
        <taxon>Teleostei</taxon>
        <taxon>Ostariophysi</taxon>
        <taxon>Characiformes</taxon>
        <taxon>Characoidei</taxon>
        <taxon>Acestrorhamphidae</taxon>
        <taxon>Acestrorhamphinae</taxon>
        <taxon>Astyanax</taxon>
    </lineage>
</organism>
<evidence type="ECO:0000256" key="5">
    <source>
        <dbReference type="ARBA" id="ARBA00022771"/>
    </source>
</evidence>
<evidence type="ECO:0000256" key="3">
    <source>
        <dbReference type="ARBA" id="ARBA00022723"/>
    </source>
</evidence>
<dbReference type="InterPro" id="IPR000210">
    <property type="entry name" value="BTB/POZ_dom"/>
</dbReference>
<dbReference type="EMBL" id="JAICCE010000018">
    <property type="protein sequence ID" value="KAG9264668.1"/>
    <property type="molecule type" value="Genomic_DNA"/>
</dbReference>
<reference evidence="14 15" key="1">
    <citation type="submission" date="2021-07" db="EMBL/GenBank/DDBJ databases">
        <authorList>
            <person name="Imarazene B."/>
            <person name="Zahm M."/>
            <person name="Klopp C."/>
            <person name="Cabau C."/>
            <person name="Beille S."/>
            <person name="Jouanno E."/>
            <person name="Castinel A."/>
            <person name="Lluch J."/>
            <person name="Gil L."/>
            <person name="Kuchtly C."/>
            <person name="Lopez Roques C."/>
            <person name="Donnadieu C."/>
            <person name="Parrinello H."/>
            <person name="Journot L."/>
            <person name="Du K."/>
            <person name="Schartl M."/>
            <person name="Retaux S."/>
            <person name="Guiguen Y."/>
        </authorList>
    </citation>
    <scope>NUCLEOTIDE SEQUENCE [LARGE SCALE GENOMIC DNA]</scope>
    <source>
        <strain evidence="14">Pach_M1</strain>
        <tissue evidence="14">Testis</tissue>
    </source>
</reference>
<dbReference type="GO" id="GO:0000978">
    <property type="term" value="F:RNA polymerase II cis-regulatory region sequence-specific DNA binding"/>
    <property type="evidence" value="ECO:0007669"/>
    <property type="project" value="TreeGrafter"/>
</dbReference>
<protein>
    <submittedName>
        <fullName evidence="14">Zinc finger and BTB domain-containing protein 7B-like</fullName>
    </submittedName>
</protein>
<sequence>MIRIHNPHHLPFLRQTETFLQRGTLCDTVLTVDGHVFKAHALVLAWASKNLERQLTSQNPGLGYRCSVGNVSPQTLKQILDYVYSEWVEVPEGDLPELLRGAQHLEVQSLVEQCQVQMSVLEAGVKKADPEQRLSPEVNVGHCDSKARQKIPSSDEASPLSSSLDSPPVTHSDLSERSGHVSSPSPPPPPPPQKPSLPMALPEPPTAPSREVIFSSLSTSPTPTPPLHWSSLNPSRRMVLSYRDIMAVHTLRASQQMMACSYPTPMYPFFHRSIQPQVPSSLLGYSALVHPYNHLLRPRPLALDSPLVPGLKGKSDAITAALAGGEQDRERKPNVQSEKETLCRHCSKPAVENAWRQTSRSPPSGSEEYHGCKFCRSGMREKRSLRSLRRGLGGEKPYQCKHCSKRFSLKHQLDTHLRVHTGEKPFECRLCGQRSRDYSAMIKHLRTHGGATPYQCTLCLEFCSSLATMQKHLKSHPNQDFPPNWSLSSTYLYTCHT</sequence>
<evidence type="ECO:0000256" key="9">
    <source>
        <dbReference type="ARBA" id="ARBA00023242"/>
    </source>
</evidence>
<proteinExistence type="inferred from homology"/>
<evidence type="ECO:0000256" key="1">
    <source>
        <dbReference type="ARBA" id="ARBA00004123"/>
    </source>
</evidence>
<keyword evidence="5 10" id="KW-0863">Zinc-finger</keyword>
<feature type="region of interest" description="Disordered" evidence="11">
    <location>
        <begin position="128"/>
        <end position="209"/>
    </location>
</feature>
<evidence type="ECO:0000313" key="14">
    <source>
        <dbReference type="EMBL" id="KAG9264668.1"/>
    </source>
</evidence>
<evidence type="ECO:0000256" key="7">
    <source>
        <dbReference type="ARBA" id="ARBA00023015"/>
    </source>
</evidence>
<dbReference type="Gene3D" id="3.30.160.60">
    <property type="entry name" value="Classic Zinc Finger"/>
    <property type="match status" value="2"/>
</dbReference>
<keyword evidence="3" id="KW-0479">Metal-binding</keyword>
<name>A0A8T2KYE6_ASTMX</name>
<keyword evidence="9" id="KW-0539">Nucleus</keyword>
<dbReference type="GO" id="GO:0008270">
    <property type="term" value="F:zinc ion binding"/>
    <property type="evidence" value="ECO:0007669"/>
    <property type="project" value="UniProtKB-KW"/>
</dbReference>
<evidence type="ECO:0000256" key="10">
    <source>
        <dbReference type="PROSITE-ProRule" id="PRU00042"/>
    </source>
</evidence>
<dbReference type="FunFam" id="3.30.160.60:FF:000553">
    <property type="entry name" value="Zinc finger and BTB domain-containing protein 16"/>
    <property type="match status" value="1"/>
</dbReference>
<dbReference type="PANTHER" id="PTHR46105:SF6">
    <property type="entry name" value="ZINC FINGER AND BTB DOMAIN-CONTAINING PROTEIN 7A"/>
    <property type="match status" value="1"/>
</dbReference>
<dbReference type="SMART" id="SM00225">
    <property type="entry name" value="BTB"/>
    <property type="match status" value="1"/>
</dbReference>
<dbReference type="SUPFAM" id="SSF54695">
    <property type="entry name" value="POZ domain"/>
    <property type="match status" value="1"/>
</dbReference>
<dbReference type="PANTHER" id="PTHR46105">
    <property type="entry name" value="AGAP004733-PA"/>
    <property type="match status" value="1"/>
</dbReference>
<feature type="domain" description="C2H2-type" evidence="13">
    <location>
        <begin position="398"/>
        <end position="425"/>
    </location>
</feature>
<dbReference type="GO" id="GO:0005634">
    <property type="term" value="C:nucleus"/>
    <property type="evidence" value="ECO:0007669"/>
    <property type="project" value="UniProtKB-SubCell"/>
</dbReference>
<keyword evidence="4" id="KW-0677">Repeat</keyword>
<dbReference type="Proteomes" id="UP000752171">
    <property type="component" value="Unassembled WGS sequence"/>
</dbReference>
<evidence type="ECO:0000259" key="12">
    <source>
        <dbReference type="PROSITE" id="PS50097"/>
    </source>
</evidence>
<comment type="similarity">
    <text evidence="2">Belongs to the krueppel C2H2-type zinc-finger protein family.</text>
</comment>
<feature type="domain" description="BTB" evidence="12">
    <location>
        <begin position="26"/>
        <end position="92"/>
    </location>
</feature>
<dbReference type="SMART" id="SM00355">
    <property type="entry name" value="ZnF_C2H2"/>
    <property type="match status" value="3"/>
</dbReference>
<feature type="compositionally biased region" description="Low complexity" evidence="11">
    <location>
        <begin position="152"/>
        <end position="168"/>
    </location>
</feature>
<dbReference type="FunFam" id="3.30.160.60:FF:002171">
    <property type="entry name" value="Zinc finger and BTB domain-containing protein 16"/>
    <property type="match status" value="1"/>
</dbReference>
<keyword evidence="8" id="KW-0804">Transcription</keyword>
<accession>A0A8T2KYE6</accession>
<comment type="caution">
    <text evidence="14">The sequence shown here is derived from an EMBL/GenBank/DDBJ whole genome shotgun (WGS) entry which is preliminary data.</text>
</comment>
<evidence type="ECO:0000256" key="4">
    <source>
        <dbReference type="ARBA" id="ARBA00022737"/>
    </source>
</evidence>